<name>A0A4U5MP63_POPAL</name>
<gene>
    <name evidence="1" type="ORF">D5086_0000301740</name>
</gene>
<evidence type="ECO:0000313" key="1">
    <source>
        <dbReference type="EMBL" id="TKR71400.1"/>
    </source>
</evidence>
<organism evidence="1">
    <name type="scientific">Populus alba</name>
    <name type="common">White poplar</name>
    <dbReference type="NCBI Taxonomy" id="43335"/>
    <lineage>
        <taxon>Eukaryota</taxon>
        <taxon>Viridiplantae</taxon>
        <taxon>Streptophyta</taxon>
        <taxon>Embryophyta</taxon>
        <taxon>Tracheophyta</taxon>
        <taxon>Spermatophyta</taxon>
        <taxon>Magnoliopsida</taxon>
        <taxon>eudicotyledons</taxon>
        <taxon>Gunneridae</taxon>
        <taxon>Pentapetalae</taxon>
        <taxon>rosids</taxon>
        <taxon>fabids</taxon>
        <taxon>Malpighiales</taxon>
        <taxon>Salicaceae</taxon>
        <taxon>Saliceae</taxon>
        <taxon>Populus</taxon>
    </lineage>
</organism>
<reference evidence="1" key="1">
    <citation type="submission" date="2018-10" db="EMBL/GenBank/DDBJ databases">
        <title>Population genomic analysis revealed the cold adaptation of white poplar.</title>
        <authorList>
            <person name="Liu Y.-J."/>
        </authorList>
    </citation>
    <scope>NUCLEOTIDE SEQUENCE [LARGE SCALE GENOMIC DNA]</scope>
    <source>
        <strain evidence="1">PAL-ZL1</strain>
    </source>
</reference>
<accession>A0A4U5MP63</accession>
<dbReference type="EMBL" id="RCHU01001183">
    <property type="protein sequence ID" value="TKR71400.1"/>
    <property type="molecule type" value="Genomic_DNA"/>
</dbReference>
<dbReference type="AlphaFoldDB" id="A0A4U5MP63"/>
<sequence length="174" mass="18873">MEGIFRNLRGLDGKERKGSLGKWGLGKEVKVVVEEEEEEKRKIMESAVRKRSGKVVAGLGVMCIWCGGGGGEVHCEKGEGRRSLCARNGEKQRIGCEEQRAAMSFGSDNIPLLASWLMMPSGVKGEYCSTPRLVARKKVIAGKERVEDGVVLLVSVSVAAQSMVVAEMLWCCVG</sequence>
<protein>
    <submittedName>
        <fullName evidence="1">Uncharacterized protein</fullName>
    </submittedName>
</protein>
<proteinExistence type="predicted"/>
<comment type="caution">
    <text evidence="1">The sequence shown here is derived from an EMBL/GenBank/DDBJ whole genome shotgun (WGS) entry which is preliminary data.</text>
</comment>